<dbReference type="EMBL" id="AY603610">
    <property type="protein sequence ID" value="AAU06520.1"/>
    <property type="molecule type" value="mRNA"/>
</dbReference>
<accession>Q66U35</accession>
<sequence>MNFLAICSLILTVAPFFVNSIHIYRSYHQELCITECVSNECGDSKCYVSHNWANLCDRHAKGANMQYFTSLKNGSSPKCVTTCGKFTNHEENICWYELTNGKPGDKWDFCSSEDGKSVTGKPCNGPCKEKADNGPYECKIDAKRSELCSPAPKEL</sequence>
<evidence type="ECO:0008006" key="3">
    <source>
        <dbReference type="Google" id="ProtNLM"/>
    </source>
</evidence>
<proteinExistence type="evidence at transcript level"/>
<organism evidence="2">
    <name type="scientific">Culicoides sonorensis</name>
    <name type="common">Biting midge</name>
    <dbReference type="NCBI Taxonomy" id="179676"/>
    <lineage>
        <taxon>Eukaryota</taxon>
        <taxon>Metazoa</taxon>
        <taxon>Ecdysozoa</taxon>
        <taxon>Arthropoda</taxon>
        <taxon>Hexapoda</taxon>
        <taxon>Insecta</taxon>
        <taxon>Pterygota</taxon>
        <taxon>Neoptera</taxon>
        <taxon>Endopterygota</taxon>
        <taxon>Diptera</taxon>
        <taxon>Nematocera</taxon>
        <taxon>Chironomoidea</taxon>
        <taxon>Ceratopogonidae</taxon>
        <taxon>Ceratopogoninae</taxon>
        <taxon>Culicoides</taxon>
        <taxon>Monoculicoides</taxon>
    </lineage>
</organism>
<reference evidence="2" key="1">
    <citation type="journal article" date="2005" name="Insect Mol. Biol.">
        <title>Midgut and salivary gland transcriptomes of the arbovirus vector Culicoides sonorensis (Diptera: Ceratopogonidae).</title>
        <authorList>
            <person name="Campbell C.L."/>
            <person name="Vandyke K.A."/>
            <person name="Letchworth G.J."/>
            <person name="Drolet B.S."/>
            <person name="Hanekamp T."/>
            <person name="Wilson W.C."/>
        </authorList>
    </citation>
    <scope>NUCLEOTIDE SEQUENCE</scope>
</reference>
<protein>
    <recommendedName>
        <fullName evidence="3">Secreted protein</fullName>
    </recommendedName>
</protein>
<feature type="chain" id="PRO_5004269178" description="Secreted protein" evidence="1">
    <location>
        <begin position="21"/>
        <end position="155"/>
    </location>
</feature>
<keyword evidence="1" id="KW-0732">Signal</keyword>
<name>Q66U35_CULSO</name>
<dbReference type="AlphaFoldDB" id="Q66U35"/>
<evidence type="ECO:0000256" key="1">
    <source>
        <dbReference type="SAM" id="SignalP"/>
    </source>
</evidence>
<evidence type="ECO:0000313" key="2">
    <source>
        <dbReference type="EMBL" id="AAU06520.1"/>
    </source>
</evidence>
<feature type="signal peptide" evidence="1">
    <location>
        <begin position="1"/>
        <end position="20"/>
    </location>
</feature>